<organism evidence="2 3">
    <name type="scientific">Microbacterium album</name>
    <dbReference type="NCBI Taxonomy" id="2053191"/>
    <lineage>
        <taxon>Bacteria</taxon>
        <taxon>Bacillati</taxon>
        <taxon>Actinomycetota</taxon>
        <taxon>Actinomycetes</taxon>
        <taxon>Micrococcales</taxon>
        <taxon>Microbacteriaceae</taxon>
        <taxon>Microbacterium</taxon>
    </lineage>
</organism>
<evidence type="ECO:0000313" key="3">
    <source>
        <dbReference type="Proteomes" id="UP000657592"/>
    </source>
</evidence>
<protein>
    <recommendedName>
        <fullName evidence="4">DUF4386 domain-containing protein</fullName>
    </recommendedName>
</protein>
<keyword evidence="1" id="KW-0812">Transmembrane</keyword>
<dbReference type="Proteomes" id="UP000657592">
    <property type="component" value="Unassembled WGS sequence"/>
</dbReference>
<feature type="transmembrane region" description="Helical" evidence="1">
    <location>
        <begin position="187"/>
        <end position="208"/>
    </location>
</feature>
<accession>A0A917II39</accession>
<name>A0A917II39_9MICO</name>
<evidence type="ECO:0000313" key="2">
    <source>
        <dbReference type="EMBL" id="GGH50940.1"/>
    </source>
</evidence>
<sequence length="229" mass="23431">MSHPRRVALVAGALYLLTIVTSIPALALKAPVLADPASLALPGQVDALRWAAALEVVLAVACVGTAVALYPIVRRHSETLALGFVAARLVEGAVIMIGVVAMLSLLDVPRDPDGSATEAALVAVHDWAFLLGPGLIPVANALLLGTALYRSGLVPRALPLLGIFGAPLLLASTTGSLFGMVDQVSGIAAVAALPIALWEIGLGVWLVVRGFRREAVARLSAAPALQPAS</sequence>
<dbReference type="EMBL" id="BMJY01000023">
    <property type="protein sequence ID" value="GGH50940.1"/>
    <property type="molecule type" value="Genomic_DNA"/>
</dbReference>
<dbReference type="InterPro" id="IPR025495">
    <property type="entry name" value="DUF4386"/>
</dbReference>
<evidence type="ECO:0000256" key="1">
    <source>
        <dbReference type="SAM" id="Phobius"/>
    </source>
</evidence>
<keyword evidence="3" id="KW-1185">Reference proteome</keyword>
<feature type="transmembrane region" description="Helical" evidence="1">
    <location>
        <begin position="160"/>
        <end position="181"/>
    </location>
</feature>
<comment type="caution">
    <text evidence="2">The sequence shown here is derived from an EMBL/GenBank/DDBJ whole genome shotgun (WGS) entry which is preliminary data.</text>
</comment>
<dbReference type="Pfam" id="PF14329">
    <property type="entry name" value="DUF4386"/>
    <property type="match status" value="1"/>
</dbReference>
<reference evidence="2" key="1">
    <citation type="journal article" date="2014" name="Int. J. Syst. Evol. Microbiol.">
        <title>Complete genome sequence of Corynebacterium casei LMG S-19264T (=DSM 44701T), isolated from a smear-ripened cheese.</title>
        <authorList>
            <consortium name="US DOE Joint Genome Institute (JGI-PGF)"/>
            <person name="Walter F."/>
            <person name="Albersmeier A."/>
            <person name="Kalinowski J."/>
            <person name="Ruckert C."/>
        </authorList>
    </citation>
    <scope>NUCLEOTIDE SEQUENCE</scope>
    <source>
        <strain evidence="2">CGMCC 1.15794</strain>
    </source>
</reference>
<proteinExistence type="predicted"/>
<gene>
    <name evidence="2" type="ORF">GCM10010921_30050</name>
</gene>
<dbReference type="RefSeq" id="WP_188757213.1">
    <property type="nucleotide sequence ID" value="NZ_BMJY01000023.1"/>
</dbReference>
<feature type="transmembrane region" description="Helical" evidence="1">
    <location>
        <begin position="127"/>
        <end position="148"/>
    </location>
</feature>
<keyword evidence="1" id="KW-0472">Membrane</keyword>
<feature type="transmembrane region" description="Helical" evidence="1">
    <location>
        <begin position="50"/>
        <end position="73"/>
    </location>
</feature>
<feature type="transmembrane region" description="Helical" evidence="1">
    <location>
        <begin position="85"/>
        <end position="107"/>
    </location>
</feature>
<keyword evidence="1" id="KW-1133">Transmembrane helix</keyword>
<reference evidence="2" key="2">
    <citation type="submission" date="2020-09" db="EMBL/GenBank/DDBJ databases">
        <authorList>
            <person name="Sun Q."/>
            <person name="Zhou Y."/>
        </authorList>
    </citation>
    <scope>NUCLEOTIDE SEQUENCE</scope>
    <source>
        <strain evidence="2">CGMCC 1.15794</strain>
    </source>
</reference>
<dbReference type="AlphaFoldDB" id="A0A917II39"/>
<evidence type="ECO:0008006" key="4">
    <source>
        <dbReference type="Google" id="ProtNLM"/>
    </source>
</evidence>